<dbReference type="AlphaFoldDB" id="A0AAP0F318"/>
<keyword evidence="3" id="KW-1185">Reference proteome</keyword>
<evidence type="ECO:0000313" key="3">
    <source>
        <dbReference type="Proteomes" id="UP001419268"/>
    </source>
</evidence>
<accession>A0AAP0F318</accession>
<feature type="region of interest" description="Disordered" evidence="1">
    <location>
        <begin position="1"/>
        <end position="83"/>
    </location>
</feature>
<evidence type="ECO:0000313" key="2">
    <source>
        <dbReference type="EMBL" id="KAK9100673.1"/>
    </source>
</evidence>
<sequence length="113" mass="12659">MHPRDRKGKSVVEAREGESFRKAHKRNERDRRACEAVLTQNPNAGVRIGASPRPAHSISASSPGSPRAPSATPSHAPSQLHLEPHLQLHLEPHLELYLQPHLELHLLLQLRLH</sequence>
<dbReference type="EMBL" id="JBBNAG010000010">
    <property type="protein sequence ID" value="KAK9100673.1"/>
    <property type="molecule type" value="Genomic_DNA"/>
</dbReference>
<organism evidence="2 3">
    <name type="scientific">Stephania cephalantha</name>
    <dbReference type="NCBI Taxonomy" id="152367"/>
    <lineage>
        <taxon>Eukaryota</taxon>
        <taxon>Viridiplantae</taxon>
        <taxon>Streptophyta</taxon>
        <taxon>Embryophyta</taxon>
        <taxon>Tracheophyta</taxon>
        <taxon>Spermatophyta</taxon>
        <taxon>Magnoliopsida</taxon>
        <taxon>Ranunculales</taxon>
        <taxon>Menispermaceae</taxon>
        <taxon>Menispermoideae</taxon>
        <taxon>Cissampelideae</taxon>
        <taxon>Stephania</taxon>
    </lineage>
</organism>
<comment type="caution">
    <text evidence="2">The sequence shown here is derived from an EMBL/GenBank/DDBJ whole genome shotgun (WGS) entry which is preliminary data.</text>
</comment>
<evidence type="ECO:0000256" key="1">
    <source>
        <dbReference type="SAM" id="MobiDB-lite"/>
    </source>
</evidence>
<feature type="compositionally biased region" description="Basic and acidic residues" evidence="1">
    <location>
        <begin position="8"/>
        <end position="34"/>
    </location>
</feature>
<feature type="compositionally biased region" description="Low complexity" evidence="1">
    <location>
        <begin position="54"/>
        <end position="81"/>
    </location>
</feature>
<name>A0AAP0F318_9MAGN</name>
<dbReference type="Proteomes" id="UP001419268">
    <property type="component" value="Unassembled WGS sequence"/>
</dbReference>
<protein>
    <submittedName>
        <fullName evidence="2">Uncharacterized protein</fullName>
    </submittedName>
</protein>
<reference evidence="2 3" key="1">
    <citation type="submission" date="2024-01" db="EMBL/GenBank/DDBJ databases">
        <title>Genome assemblies of Stephania.</title>
        <authorList>
            <person name="Yang L."/>
        </authorList>
    </citation>
    <scope>NUCLEOTIDE SEQUENCE [LARGE SCALE GENOMIC DNA]</scope>
    <source>
        <strain evidence="2">JXDWG</strain>
        <tissue evidence="2">Leaf</tissue>
    </source>
</reference>
<gene>
    <name evidence="2" type="ORF">Scep_024103</name>
</gene>
<proteinExistence type="predicted"/>